<evidence type="ECO:0000256" key="1">
    <source>
        <dbReference type="SAM" id="SignalP"/>
    </source>
</evidence>
<dbReference type="InterPro" id="IPR015915">
    <property type="entry name" value="Kelch-typ_b-propeller"/>
</dbReference>
<protein>
    <submittedName>
        <fullName evidence="2">Tea1</fullName>
    </submittedName>
</protein>
<keyword evidence="3" id="KW-1185">Reference proteome</keyword>
<dbReference type="Gene3D" id="2.120.10.80">
    <property type="entry name" value="Kelch-type beta propeller"/>
    <property type="match status" value="2"/>
</dbReference>
<dbReference type="SMART" id="SM00612">
    <property type="entry name" value="Kelch"/>
    <property type="match status" value="2"/>
</dbReference>
<keyword evidence="1" id="KW-0732">Signal</keyword>
<accession>A0AAW2YTV0</accession>
<comment type="caution">
    <text evidence="2">The sequence shown here is derived from an EMBL/GenBank/DDBJ whole genome shotgun (WGS) entry which is preliminary data.</text>
</comment>
<dbReference type="Pfam" id="PF24681">
    <property type="entry name" value="Kelch_KLHDC2_KLHL20_DRC7"/>
    <property type="match status" value="1"/>
</dbReference>
<dbReference type="AlphaFoldDB" id="A0AAW2YTV0"/>
<feature type="signal peptide" evidence="1">
    <location>
        <begin position="1"/>
        <end position="17"/>
    </location>
</feature>
<feature type="chain" id="PRO_5043587648" evidence="1">
    <location>
        <begin position="18"/>
        <end position="336"/>
    </location>
</feature>
<organism evidence="2 3">
    <name type="scientific">Acrasis kona</name>
    <dbReference type="NCBI Taxonomy" id="1008807"/>
    <lineage>
        <taxon>Eukaryota</taxon>
        <taxon>Discoba</taxon>
        <taxon>Heterolobosea</taxon>
        <taxon>Tetramitia</taxon>
        <taxon>Eutetramitia</taxon>
        <taxon>Acrasidae</taxon>
        <taxon>Acrasis</taxon>
    </lineage>
</organism>
<dbReference type="InterPro" id="IPR006652">
    <property type="entry name" value="Kelch_1"/>
</dbReference>
<sequence length="336" mass="36885">MIKVISLVIFYTVIAYAQINQSNTGVWKNSTVSSSPILRVGASSATTNSHQWIVFAGGDETQFFNDLHSLDLTKPDGGWTNITTTNTPSKRAWHSSVIINNKFYVFGGFDKTKNIDSTVYELDLSQQSPSWKTLSSSNAASPRFLHSAVTHNNKMYTFGGMTADSKFFNDVHEFDPSTNKWTQIKTNEGPSPRAAHSATQYADRMYIFGGTASGEYYGDTWALDLKSFTWTKIKTTPSESAVKFPSPRAGAITALVKENLWIFGGQTAGGKSADLWVLSLEGHAWSEVINIRPSNQPTARYSGVAAISPSTQAFNILGGDGDKPMNGNQWFFVVLQ</sequence>
<gene>
    <name evidence="2" type="ORF">AKO1_007222</name>
</gene>
<dbReference type="Proteomes" id="UP001431209">
    <property type="component" value="Unassembled WGS sequence"/>
</dbReference>
<dbReference type="EMBL" id="JAOPGA020000639">
    <property type="protein sequence ID" value="KAL0480210.1"/>
    <property type="molecule type" value="Genomic_DNA"/>
</dbReference>
<evidence type="ECO:0000313" key="3">
    <source>
        <dbReference type="Proteomes" id="UP001431209"/>
    </source>
</evidence>
<reference evidence="2 3" key="1">
    <citation type="submission" date="2024-03" db="EMBL/GenBank/DDBJ databases">
        <title>The Acrasis kona genome and developmental transcriptomes reveal deep origins of eukaryotic multicellular pathways.</title>
        <authorList>
            <person name="Sheikh S."/>
            <person name="Fu C.-J."/>
            <person name="Brown M.W."/>
            <person name="Baldauf S.L."/>
        </authorList>
    </citation>
    <scope>NUCLEOTIDE SEQUENCE [LARGE SCALE GENOMIC DNA]</scope>
    <source>
        <strain evidence="2 3">ATCC MYA-3509</strain>
    </source>
</reference>
<proteinExistence type="predicted"/>
<dbReference type="PANTHER" id="PTHR23244">
    <property type="entry name" value="KELCH REPEAT DOMAIN"/>
    <property type="match status" value="1"/>
</dbReference>
<name>A0AAW2YTV0_9EUKA</name>
<evidence type="ECO:0000313" key="2">
    <source>
        <dbReference type="EMBL" id="KAL0480210.1"/>
    </source>
</evidence>
<dbReference type="SUPFAM" id="SSF117281">
    <property type="entry name" value="Kelch motif"/>
    <property type="match status" value="1"/>
</dbReference>